<comment type="caution">
    <text evidence="1">The sequence shown here is derived from an EMBL/GenBank/DDBJ whole genome shotgun (WGS) entry which is preliminary data.</text>
</comment>
<dbReference type="PANTHER" id="PTHR38477">
    <property type="entry name" value="HYPOTHETICAL EXPORTED PROTEIN"/>
    <property type="match status" value="1"/>
</dbReference>
<dbReference type="AlphaFoldDB" id="T0YME6"/>
<proteinExistence type="predicted"/>
<dbReference type="Pfam" id="PF13645">
    <property type="entry name" value="YkuD_2"/>
    <property type="match status" value="1"/>
</dbReference>
<sequence length="100" mass="10900">MRRLAAAIHAQAPNISIKAASTALDAYEHARLRHLTDKRLVTIVDYSPPSNERRLAVVDVRTGKVLIYTYVAQGKGSGLKYATRFSNEPGSLASSIGVYL</sequence>
<reference evidence="1" key="2">
    <citation type="journal article" date="2014" name="ISME J.">
        <title>Microbial stratification in low pH oxic and suboxic macroscopic growths along an acid mine drainage.</title>
        <authorList>
            <person name="Mendez-Garcia C."/>
            <person name="Mesa V."/>
            <person name="Sprenger R.R."/>
            <person name="Richter M."/>
            <person name="Diez M.S."/>
            <person name="Solano J."/>
            <person name="Bargiela R."/>
            <person name="Golyshina O.V."/>
            <person name="Manteca A."/>
            <person name="Ramos J.L."/>
            <person name="Gallego J.R."/>
            <person name="Llorente I."/>
            <person name="Martins Dos Santos V.A."/>
            <person name="Jensen O.N."/>
            <person name="Pelaez A.I."/>
            <person name="Sanchez J."/>
            <person name="Ferrer M."/>
        </authorList>
    </citation>
    <scope>NUCLEOTIDE SEQUENCE</scope>
</reference>
<protein>
    <submittedName>
        <fullName evidence="1">Uncharacterized protein</fullName>
    </submittedName>
</protein>
<reference evidence="1" key="1">
    <citation type="submission" date="2013-08" db="EMBL/GenBank/DDBJ databases">
        <authorList>
            <person name="Mendez C."/>
            <person name="Richter M."/>
            <person name="Ferrer M."/>
            <person name="Sanchez J."/>
        </authorList>
    </citation>
    <scope>NUCLEOTIDE SEQUENCE</scope>
</reference>
<evidence type="ECO:0000313" key="1">
    <source>
        <dbReference type="EMBL" id="EQD36586.1"/>
    </source>
</evidence>
<organism evidence="1">
    <name type="scientific">mine drainage metagenome</name>
    <dbReference type="NCBI Taxonomy" id="410659"/>
    <lineage>
        <taxon>unclassified sequences</taxon>
        <taxon>metagenomes</taxon>
        <taxon>ecological metagenomes</taxon>
    </lineage>
</organism>
<accession>T0YME6</accession>
<dbReference type="InterPro" id="IPR032676">
    <property type="entry name" value="YkuD_2"/>
</dbReference>
<gene>
    <name evidence="1" type="ORF">B1A_17844</name>
</gene>
<feature type="non-terminal residue" evidence="1">
    <location>
        <position position="100"/>
    </location>
</feature>
<dbReference type="PANTHER" id="PTHR38477:SF1">
    <property type="entry name" value="MUREIN L,D-TRANSPEPTIDASE CATALYTIC DOMAIN FAMILY PROTEIN"/>
    <property type="match status" value="1"/>
</dbReference>
<dbReference type="EMBL" id="AUZX01013136">
    <property type="protein sequence ID" value="EQD36586.1"/>
    <property type="molecule type" value="Genomic_DNA"/>
</dbReference>
<name>T0YME6_9ZZZZ</name>